<accession>A0ABT3JDX1</accession>
<dbReference type="RefSeq" id="WP_264881450.1">
    <property type="nucleotide sequence ID" value="NZ_JAPDOB010000001.1"/>
</dbReference>
<proteinExistence type="predicted"/>
<sequence length="194" mass="20677">MADRVTITLTDLRCEAQSEQGGCEPYLFTSFFAIGGGQVDVQSPAHHDIRGAFANDVEAGQTLPVPQEIGTASLTAGDNATVGVVALVIDEDLSRDVAVGQAHQAFHQEVEAQLRQLSGSGFDEAVIEQLRENVMSKIRGAIHGTYDYSDIHRDQDDHLGIGVHTVGASSGGEFELPLGFADDRFTLKGRVSPA</sequence>
<organism evidence="1 2">
    <name type="scientific">Sphingomonas arvum</name>
    <dbReference type="NCBI Taxonomy" id="2992113"/>
    <lineage>
        <taxon>Bacteria</taxon>
        <taxon>Pseudomonadati</taxon>
        <taxon>Pseudomonadota</taxon>
        <taxon>Alphaproteobacteria</taxon>
        <taxon>Sphingomonadales</taxon>
        <taxon>Sphingomonadaceae</taxon>
        <taxon>Sphingomonas</taxon>
    </lineage>
</organism>
<comment type="caution">
    <text evidence="1">The sequence shown here is derived from an EMBL/GenBank/DDBJ whole genome shotgun (WGS) entry which is preliminary data.</text>
</comment>
<reference evidence="1 2" key="1">
    <citation type="submission" date="2022-10" db="EMBL/GenBank/DDBJ databases">
        <title>Sphingomonas sp.</title>
        <authorList>
            <person name="Jin C."/>
        </authorList>
    </citation>
    <scope>NUCLEOTIDE SEQUENCE [LARGE SCALE GENOMIC DNA]</scope>
    <source>
        <strain evidence="1 2">BN140010</strain>
    </source>
</reference>
<protein>
    <submittedName>
        <fullName evidence="1">Uncharacterized protein</fullName>
    </submittedName>
</protein>
<dbReference type="Proteomes" id="UP001526246">
    <property type="component" value="Unassembled WGS sequence"/>
</dbReference>
<evidence type="ECO:0000313" key="1">
    <source>
        <dbReference type="EMBL" id="MCW3797273.1"/>
    </source>
</evidence>
<evidence type="ECO:0000313" key="2">
    <source>
        <dbReference type="Proteomes" id="UP001526246"/>
    </source>
</evidence>
<gene>
    <name evidence="1" type="ORF">OMW55_05555</name>
</gene>
<dbReference type="EMBL" id="JAPDOB010000001">
    <property type="protein sequence ID" value="MCW3797273.1"/>
    <property type="molecule type" value="Genomic_DNA"/>
</dbReference>
<name>A0ABT3JDX1_9SPHN</name>
<keyword evidence="2" id="KW-1185">Reference proteome</keyword>